<evidence type="ECO:0000256" key="4">
    <source>
        <dbReference type="SAM" id="MobiDB-lite"/>
    </source>
</evidence>
<dbReference type="OrthoDB" id="5354320at2759"/>
<keyword evidence="7" id="KW-1185">Reference proteome</keyword>
<dbReference type="InterPro" id="IPR029058">
    <property type="entry name" value="AB_hydrolase_fold"/>
</dbReference>
<dbReference type="PANTHER" id="PTHR48081:SF25">
    <property type="entry name" value="PUTATIVE (AFU_ORTHOLOGUE AFUA_3G11560)-RELATED"/>
    <property type="match status" value="1"/>
</dbReference>
<protein>
    <recommendedName>
        <fullName evidence="5">Alpha/beta hydrolase fold-3 domain-containing protein</fullName>
    </recommendedName>
</protein>
<dbReference type="STRING" id="356882.A0A423WY93"/>
<gene>
    <name evidence="6" type="ORF">VMCG_03025</name>
</gene>
<comment type="caution">
    <text evidence="6">The sequence shown here is derived from an EMBL/GenBank/DDBJ whole genome shotgun (WGS) entry which is preliminary data.</text>
</comment>
<dbReference type="Proteomes" id="UP000283895">
    <property type="component" value="Unassembled WGS sequence"/>
</dbReference>
<evidence type="ECO:0000313" key="6">
    <source>
        <dbReference type="EMBL" id="ROW08479.1"/>
    </source>
</evidence>
<dbReference type="InterPro" id="IPR050300">
    <property type="entry name" value="GDXG_lipolytic_enzyme"/>
</dbReference>
<reference evidence="6 7" key="1">
    <citation type="submission" date="2015-09" db="EMBL/GenBank/DDBJ databases">
        <title>Host preference determinants of Valsa canker pathogens revealed by comparative genomics.</title>
        <authorList>
            <person name="Yin Z."/>
            <person name="Huang L."/>
        </authorList>
    </citation>
    <scope>NUCLEOTIDE SEQUENCE [LARGE SCALE GENOMIC DNA]</scope>
    <source>
        <strain evidence="6 7">03-1</strain>
    </source>
</reference>
<accession>A0A423WY93</accession>
<comment type="similarity">
    <text evidence="1">Belongs to the 'GDXG' lipolytic enzyme family.</text>
</comment>
<name>A0A423WY93_9PEZI</name>
<dbReference type="Gene3D" id="3.40.50.1820">
    <property type="entry name" value="alpha/beta hydrolase"/>
    <property type="match status" value="1"/>
</dbReference>
<organism evidence="6 7">
    <name type="scientific">Cytospora schulzeri</name>
    <dbReference type="NCBI Taxonomy" id="448051"/>
    <lineage>
        <taxon>Eukaryota</taxon>
        <taxon>Fungi</taxon>
        <taxon>Dikarya</taxon>
        <taxon>Ascomycota</taxon>
        <taxon>Pezizomycotina</taxon>
        <taxon>Sordariomycetes</taxon>
        <taxon>Sordariomycetidae</taxon>
        <taxon>Diaporthales</taxon>
        <taxon>Cytosporaceae</taxon>
        <taxon>Cytospora</taxon>
    </lineage>
</organism>
<dbReference type="SUPFAM" id="SSF53474">
    <property type="entry name" value="alpha/beta-Hydrolases"/>
    <property type="match status" value="1"/>
</dbReference>
<feature type="domain" description="Alpha/beta hydrolase fold-3" evidence="5">
    <location>
        <begin position="166"/>
        <end position="402"/>
    </location>
</feature>
<evidence type="ECO:0000259" key="5">
    <source>
        <dbReference type="Pfam" id="PF07859"/>
    </source>
</evidence>
<dbReference type="PROSITE" id="PS01174">
    <property type="entry name" value="LIPASE_GDXG_SER"/>
    <property type="match status" value="1"/>
</dbReference>
<evidence type="ECO:0000256" key="2">
    <source>
        <dbReference type="ARBA" id="ARBA00022801"/>
    </source>
</evidence>
<sequence length="488" mass="54335">MDVATLKLLLQLLPRLPMIARVAIFHMLQMSPSSKYVDLKTELTVTLIRSFLTPSKPMSISDTQSLLNRDPGIKGRIWVAKYTAPAPKETSIRDVVIRAIENMRQPASDGSPLPPLKNVDWSDVVPVEAEWTGYRAGATPQSILPSITEAEKYAEMMKEVKNRTTVLYLHGGAYYLMDPFTYRPTTKLLTKLIGGRCYSVRYRLAPQNPFPAALIDALLSYLNLLYPPLGAFHEAVKPEDIVFSGDSAGGNLCMALTQLLLEFKRTNTKIQWFGQEVDVPLPAGLALSSPWLDLTHSSPSCKTNAEFDYLPMLQGLDKVPRPSCAAWPANPPRKVLYCADALITHPLVTLLTARSWEGCPPVYISCGWELLADEDKYMAAKLHADKVPVVFEEYEGMPHCFPMIFKGSPMSVRCLDAWTEFTTDVVEKGPGSVESAFRTIKARTMKEMDIDPSGLSPYTEEELRERLRGLRRERAPPAQATGDVAAKL</sequence>
<evidence type="ECO:0000256" key="3">
    <source>
        <dbReference type="PROSITE-ProRule" id="PRU10038"/>
    </source>
</evidence>
<dbReference type="AlphaFoldDB" id="A0A423WY93"/>
<dbReference type="PANTHER" id="PTHR48081">
    <property type="entry name" value="AB HYDROLASE SUPERFAMILY PROTEIN C4A8.06C"/>
    <property type="match status" value="1"/>
</dbReference>
<dbReference type="GO" id="GO:0016787">
    <property type="term" value="F:hydrolase activity"/>
    <property type="evidence" value="ECO:0007669"/>
    <property type="project" value="UniProtKB-KW"/>
</dbReference>
<dbReference type="EMBL" id="LKEA01000006">
    <property type="protein sequence ID" value="ROW08479.1"/>
    <property type="molecule type" value="Genomic_DNA"/>
</dbReference>
<dbReference type="InterPro" id="IPR033140">
    <property type="entry name" value="Lipase_GDXG_put_SER_AS"/>
</dbReference>
<feature type="region of interest" description="Disordered" evidence="4">
    <location>
        <begin position="469"/>
        <end position="488"/>
    </location>
</feature>
<dbReference type="InterPro" id="IPR013094">
    <property type="entry name" value="AB_hydrolase_3"/>
</dbReference>
<feature type="active site" evidence="3">
    <location>
        <position position="247"/>
    </location>
</feature>
<proteinExistence type="inferred from homology"/>
<evidence type="ECO:0000313" key="7">
    <source>
        <dbReference type="Proteomes" id="UP000283895"/>
    </source>
</evidence>
<dbReference type="Pfam" id="PF07859">
    <property type="entry name" value="Abhydrolase_3"/>
    <property type="match status" value="1"/>
</dbReference>
<keyword evidence="2" id="KW-0378">Hydrolase</keyword>
<evidence type="ECO:0000256" key="1">
    <source>
        <dbReference type="ARBA" id="ARBA00010515"/>
    </source>
</evidence>